<dbReference type="Gene3D" id="3.90.550.10">
    <property type="entry name" value="Spore Coat Polysaccharide Biosynthesis Protein SpsA, Chain A"/>
    <property type="match status" value="1"/>
</dbReference>
<keyword evidence="1" id="KW-0472">Membrane</keyword>
<dbReference type="CDD" id="cd04186">
    <property type="entry name" value="GT_2_like_c"/>
    <property type="match status" value="1"/>
</dbReference>
<feature type="transmembrane region" description="Helical" evidence="1">
    <location>
        <begin position="277"/>
        <end position="298"/>
    </location>
</feature>
<dbReference type="Pfam" id="PF00535">
    <property type="entry name" value="Glycos_transf_2"/>
    <property type="match status" value="1"/>
</dbReference>
<dbReference type="InterPro" id="IPR029044">
    <property type="entry name" value="Nucleotide-diphossugar_trans"/>
</dbReference>
<evidence type="ECO:0000256" key="1">
    <source>
        <dbReference type="SAM" id="Phobius"/>
    </source>
</evidence>
<reference evidence="3 4" key="1">
    <citation type="submission" date="2016-10" db="EMBL/GenBank/DDBJ databases">
        <authorList>
            <person name="Varghese N."/>
            <person name="Submissions S."/>
        </authorList>
    </citation>
    <scope>NUCLEOTIDE SEQUENCE [LARGE SCALE GENOMIC DNA]</scope>
    <source>
        <strain evidence="3 4">Nl1</strain>
    </source>
</reference>
<protein>
    <recommendedName>
        <fullName evidence="2">Glycosyltransferase 2-like domain-containing protein</fullName>
    </recommendedName>
</protein>
<accession>A0ABY0T5L1</accession>
<proteinExistence type="predicted"/>
<dbReference type="SUPFAM" id="SSF53448">
    <property type="entry name" value="Nucleotide-diphospho-sugar transferases"/>
    <property type="match status" value="1"/>
</dbReference>
<feature type="domain" description="Glycosyltransferase 2-like" evidence="2">
    <location>
        <begin position="15"/>
        <end position="164"/>
    </location>
</feature>
<keyword evidence="1" id="KW-1133">Transmembrane helix</keyword>
<dbReference type="EMBL" id="FNKY01000001">
    <property type="protein sequence ID" value="SDQ26274.1"/>
    <property type="molecule type" value="Genomic_DNA"/>
</dbReference>
<comment type="caution">
    <text evidence="3">The sequence shown here is derived from an EMBL/GenBank/DDBJ whole genome shotgun (WGS) entry which is preliminary data.</text>
</comment>
<keyword evidence="1" id="KW-0812">Transmembrane</keyword>
<dbReference type="PANTHER" id="PTHR43179:SF7">
    <property type="entry name" value="RHAMNOSYLTRANSFERASE WBBL"/>
    <property type="match status" value="1"/>
</dbReference>
<organism evidence="3 4">
    <name type="scientific">Nitrosospira multiformis</name>
    <dbReference type="NCBI Taxonomy" id="1231"/>
    <lineage>
        <taxon>Bacteria</taxon>
        <taxon>Pseudomonadati</taxon>
        <taxon>Pseudomonadota</taxon>
        <taxon>Betaproteobacteria</taxon>
        <taxon>Nitrosomonadales</taxon>
        <taxon>Nitrosomonadaceae</taxon>
        <taxon>Nitrosospira</taxon>
    </lineage>
</organism>
<keyword evidence="4" id="KW-1185">Reference proteome</keyword>
<evidence type="ECO:0000259" key="2">
    <source>
        <dbReference type="Pfam" id="PF00535"/>
    </source>
</evidence>
<name>A0ABY0T5L1_9PROT</name>
<sequence>MVIEVGTHSDKSSVSVVIVNYNAGQFLTACIDSALAQVSQVSEVLVVDNASTDLSLELCTEHFPEEPKLKIIRNTTNFGFAAACNIGIARAAGAYVLFLNPDCVLSAGSLQRMVQVLETNPDAGMVGGLLINEDGTEQAGGRRAVPTPWRSFVRAFGLYRFAEYWPRVFFDFHLHKQALPHHPIEVEAISGALMLVRREAIEDVGLWDEGYFLHCEDFDWCMRFRQKGWKILFVPDAPVMHHKGVCSRSRPIFVEWHKHKGMMRFYRKFFRHQYPGVLMWLVALGVWLRFAAVATYYFTRRIAGSG</sequence>
<dbReference type="InterPro" id="IPR001173">
    <property type="entry name" value="Glyco_trans_2-like"/>
</dbReference>
<gene>
    <name evidence="3" type="ORF">SAMN05216402_0074</name>
</gene>
<dbReference type="RefSeq" id="WP_074630290.1">
    <property type="nucleotide sequence ID" value="NZ_FNKY01000001.1"/>
</dbReference>
<dbReference type="Proteomes" id="UP000183471">
    <property type="component" value="Unassembled WGS sequence"/>
</dbReference>
<evidence type="ECO:0000313" key="3">
    <source>
        <dbReference type="EMBL" id="SDQ26274.1"/>
    </source>
</evidence>
<evidence type="ECO:0000313" key="4">
    <source>
        <dbReference type="Proteomes" id="UP000183471"/>
    </source>
</evidence>
<dbReference type="PANTHER" id="PTHR43179">
    <property type="entry name" value="RHAMNOSYLTRANSFERASE WBBL"/>
    <property type="match status" value="1"/>
</dbReference>